<dbReference type="InterPro" id="IPR012337">
    <property type="entry name" value="RNaseH-like_sf"/>
</dbReference>
<reference evidence="2 3" key="1">
    <citation type="submission" date="2024-07" db="EMBL/GenBank/DDBJ databases">
        <title>Enhanced genomic and transcriptomic resources for Trichinella pseudospiralis and T. spiralis underpin the discovery of pronounced molecular differences between stages and species.</title>
        <authorList>
            <person name="Pasi K.K."/>
            <person name="La Rosa G."/>
            <person name="Gomez-Morales M.A."/>
            <person name="Tosini F."/>
            <person name="Sumanam S."/>
            <person name="Young N.D."/>
            <person name="Chang B.C."/>
            <person name="Robin G.B."/>
        </authorList>
    </citation>
    <scope>NUCLEOTIDE SEQUENCE [LARGE SCALE GENOMIC DNA]</scope>
    <source>
        <strain evidence="2">ISS534</strain>
    </source>
</reference>
<evidence type="ECO:0000313" key="3">
    <source>
        <dbReference type="Proteomes" id="UP001558632"/>
    </source>
</evidence>
<dbReference type="EMBL" id="JBEUSY010000141">
    <property type="protein sequence ID" value="KAL1244159.1"/>
    <property type="molecule type" value="Genomic_DNA"/>
</dbReference>
<keyword evidence="3" id="KW-1185">Reference proteome</keyword>
<dbReference type="Pfam" id="PF18701">
    <property type="entry name" value="DUF5641"/>
    <property type="match status" value="1"/>
</dbReference>
<dbReference type="InterPro" id="IPR036397">
    <property type="entry name" value="RNaseH_sf"/>
</dbReference>
<dbReference type="InterPro" id="IPR043128">
    <property type="entry name" value="Rev_trsase/Diguanyl_cyclase"/>
</dbReference>
<gene>
    <name evidence="2" type="ORF">TSPI_10242</name>
</gene>
<dbReference type="Pfam" id="PF05380">
    <property type="entry name" value="Peptidase_A17"/>
    <property type="match status" value="1"/>
</dbReference>
<dbReference type="InterPro" id="IPR040676">
    <property type="entry name" value="DUF5641"/>
</dbReference>
<dbReference type="Gene3D" id="1.10.340.70">
    <property type="match status" value="1"/>
</dbReference>
<accession>A0ABR3KU44</accession>
<evidence type="ECO:0000313" key="2">
    <source>
        <dbReference type="EMBL" id="KAL1244159.1"/>
    </source>
</evidence>
<dbReference type="PANTHER" id="PTHR47331">
    <property type="entry name" value="PHD-TYPE DOMAIN-CONTAINING PROTEIN"/>
    <property type="match status" value="1"/>
</dbReference>
<organism evidence="2 3">
    <name type="scientific">Trichinella spiralis</name>
    <name type="common">Trichina worm</name>
    <dbReference type="NCBI Taxonomy" id="6334"/>
    <lineage>
        <taxon>Eukaryota</taxon>
        <taxon>Metazoa</taxon>
        <taxon>Ecdysozoa</taxon>
        <taxon>Nematoda</taxon>
        <taxon>Enoplea</taxon>
        <taxon>Dorylaimia</taxon>
        <taxon>Trichinellida</taxon>
        <taxon>Trichinellidae</taxon>
        <taxon>Trichinella</taxon>
    </lineage>
</organism>
<dbReference type="InterPro" id="IPR005312">
    <property type="entry name" value="DUF1759"/>
</dbReference>
<dbReference type="Pfam" id="PF03564">
    <property type="entry name" value="DUF1759"/>
    <property type="match status" value="1"/>
</dbReference>
<dbReference type="Gene3D" id="3.30.420.10">
    <property type="entry name" value="Ribonuclease H-like superfamily/Ribonuclease H"/>
    <property type="match status" value="2"/>
</dbReference>
<dbReference type="InterPro" id="IPR041588">
    <property type="entry name" value="Integrase_H2C2"/>
</dbReference>
<dbReference type="SUPFAM" id="SSF56672">
    <property type="entry name" value="DNA/RNA polymerases"/>
    <property type="match status" value="1"/>
</dbReference>
<dbReference type="InterPro" id="IPR001584">
    <property type="entry name" value="Integrase_cat-core"/>
</dbReference>
<dbReference type="InterPro" id="IPR043502">
    <property type="entry name" value="DNA/RNA_pol_sf"/>
</dbReference>
<sequence length="1912" mass="215389">MVHGPPSRSCSTSGEATNVQMDQVIKRAQEAAGALERELLQEFPSRIAVDKYRVELVHLLCQGDKLKTLRHGTRSSVEWEQCANLIREQVGAADEWLRQKCQVSTAFPGYRNSESLLEAKPERKEASENIAAVAAWENDEKEGHRRLDQITAAMESTDFTVALQRNRLILQIQRAEKTAEALRRWCDDSQLSRESRIRLEELSIDLDAAIITAAESLNLQESSFVSGLTKGIKKDMSRDSVQNNNMVSSGKEELPICAEPLSTTSNVVLQREQRETLGASTHKPFDLMKDGGNLISAILGQKAEDQIPNFRGGAAEYPAWEEAIAPIRYCSFRQPIMKFNAIKKSLSGEALEIVKWIGLDQPDPVEALVDALKKEYGRPEIVIRAQEVRLEKLASPKEDDYPTLRNFVIAVKSIIATMKAHGYDIEKNPQFTRQLERKLNWVLVKRWCQKRNGDTPNHLLDFLEKEVEILQKAHLLKPDVITGQRTPQVVKAKERAFIGVGNVEKKSSVQRPVGASSAAGSETGGVKCPKCGKNHLLEKCVKFTSLSVGARFAEAKRLGVHYRCLTKHKGNETCPIPANEQQCPEDRSCRYCHHPLLHHQRRTKEEESSASDQTEKSYICNDSAHHLELLKVFLRGPRKTILTTALIDSGCSRTFVDEDLAKDLGLKVKTAAMILQGIHGAKNVEAARVSLDIAGLTREWYSVSNATTLKKLRIPGGEVKWADWAKDQPKFAKLPLENVSYADVRILLGQDVKELTENVCTMKVKSDDKKYAAYRCKLGWTISGPRLPSDKEAVMYCCIINDEVDHGTALLQEFRNFNSLEGLGITDKSIGLSRRETEDLEHMQNGTVVLSDGRFQIPMLWKCPGGVPPSEEQAKRRLISLQKKLRLNPRLGELYEKSIQDDEAKGYIRRLSPMEAADLRKRRHWFLPHFAVFHPDKADKCRRVLDAAARNGGVSLNSLLNTGPNLITSLLGVLVRFRCGRIAVNADVKEMFSQVAVPPADSDMLAFLWTSSVDREPDVYVNQRHVFGATCSPAVANFALREAVKGKDAAIAQIVNEAFYMDDLYWSDDNEDVVIQRSQELKTAFREACFELSKWVSNSRKLPKVKALGVAWDCEQDSLTFACRRQGEKAKTLSEVLSILTSVFDPLGIVGPFVLKGKLIMQAIWQVHPEWKAPLSEEWEAKWQQWASDVKVVATVSIPRWYGIDRGKPSTMHVFVDAATVGYGSVAYLAQGMTTAFVAAKSRVVNPLKTTTVPRLELQAFIVGVRLADTLLKELENRLVIGRVVFWSDSLVVLYWINSDENRYLPFVSNRLREINETLQSCRFKDRHVEVRYVPSKENPADLISRGMDATGLIKRFDFWTTGPKFLKREEEWPETKVKPPDNDLELRPKAIAFFVGSNSADADKCSTVAEFLKQRLGKDTLNCEDFDREEKKIIKEAQMEDFGAEISACNKASGRSHIPRSGALQRKQVFLDQDGILRVATRLTNAEFLSEEMKNPIVMPRKHPVTRLVIRSTHNDVGHLGVNSTRAELGRRFFIPKCISTVKHEIYKCKVCRTHRPIAVQVPTAPLHVNRLQYRGFPFVMCGMDFFGPFVISRKQKRWGLIFMCLTTRAIHLEDCVSTNVESFLLALERFIQRRGKPQSMRSDQGTSFVKAAKEQDKSVKALAEELECQVQDKWRIDFKFNPPGAPHWGGSWERMVQEIKKILMSTVESVAGLHQEAFRTLIVRVEGILNRRPITIDENGHSVCPMDIVSPGNKETQGFPTEASTLEVLRQVRQAAQRFWKRWYQFYLASLSADRNHGGKGQIDIRSGDTVLLKEGSNPLVDSYITAKVVEVFRSNDGYVRSAMLKTANGKEVVRDIRRISIMEGPALERMKMPVVPPASGGVSHPELVKSIELTTTNSEARNGSNFMQK</sequence>
<proteinExistence type="predicted"/>
<dbReference type="Pfam" id="PF17921">
    <property type="entry name" value="Integrase_H2C2"/>
    <property type="match status" value="1"/>
</dbReference>
<dbReference type="PANTHER" id="PTHR47331:SF1">
    <property type="entry name" value="GAG-LIKE PROTEIN"/>
    <property type="match status" value="1"/>
</dbReference>
<dbReference type="InterPro" id="IPR008042">
    <property type="entry name" value="Retrotrans_Pao"/>
</dbReference>
<feature type="domain" description="Integrase catalytic" evidence="1">
    <location>
        <begin position="1575"/>
        <end position="1755"/>
    </location>
</feature>
<dbReference type="SUPFAM" id="SSF53098">
    <property type="entry name" value="Ribonuclease H-like"/>
    <property type="match status" value="1"/>
</dbReference>
<evidence type="ECO:0000259" key="1">
    <source>
        <dbReference type="PROSITE" id="PS50994"/>
    </source>
</evidence>
<protein>
    <submittedName>
        <fullName evidence="2">Gypsy retrotransposon integrase-like protein</fullName>
    </submittedName>
</protein>
<dbReference type="PROSITE" id="PS50994">
    <property type="entry name" value="INTEGRASE"/>
    <property type="match status" value="1"/>
</dbReference>
<comment type="caution">
    <text evidence="2">The sequence shown here is derived from an EMBL/GenBank/DDBJ whole genome shotgun (WGS) entry which is preliminary data.</text>
</comment>
<dbReference type="Gene3D" id="3.30.70.270">
    <property type="match status" value="1"/>
</dbReference>
<dbReference type="Proteomes" id="UP001558632">
    <property type="component" value="Unassembled WGS sequence"/>
</dbReference>
<name>A0ABR3KU44_TRISP</name>
<dbReference type="Gene3D" id="3.10.10.10">
    <property type="entry name" value="HIV Type 1 Reverse Transcriptase, subunit A, domain 1"/>
    <property type="match status" value="1"/>
</dbReference>